<dbReference type="Gene3D" id="2.60.120.650">
    <property type="entry name" value="Cupin"/>
    <property type="match status" value="1"/>
</dbReference>
<dbReference type="UniPathway" id="UPA00610">
    <property type="reaction ID" value="UER00666"/>
</dbReference>
<dbReference type="InParanoid" id="A0A2P6NV21"/>
<dbReference type="InterPro" id="IPR008144">
    <property type="entry name" value="Guanylate_kin-like_dom"/>
</dbReference>
<evidence type="ECO:0000259" key="18">
    <source>
        <dbReference type="PROSITE" id="PS50016"/>
    </source>
</evidence>
<evidence type="ECO:0000259" key="19">
    <source>
        <dbReference type="PROSITE" id="PS50052"/>
    </source>
</evidence>
<dbReference type="Proteomes" id="UP000241769">
    <property type="component" value="Unassembled WGS sequence"/>
</dbReference>
<dbReference type="PROSITE" id="PS51184">
    <property type="entry name" value="JMJC"/>
    <property type="match status" value="1"/>
</dbReference>
<evidence type="ECO:0000256" key="16">
    <source>
        <dbReference type="SAM" id="MobiDB-lite"/>
    </source>
</evidence>
<dbReference type="InterPro" id="IPR008145">
    <property type="entry name" value="GK/Ca_channel_bsu"/>
</dbReference>
<evidence type="ECO:0000256" key="14">
    <source>
        <dbReference type="ARBA" id="ARBA00023242"/>
    </source>
</evidence>
<keyword evidence="9" id="KW-0418">Kinase</keyword>
<dbReference type="AlphaFoldDB" id="A0A2P6NV21"/>
<keyword evidence="14" id="KW-0539">Nucleus</keyword>
<evidence type="ECO:0000313" key="22">
    <source>
        <dbReference type="Proteomes" id="UP000241769"/>
    </source>
</evidence>
<evidence type="ECO:0000256" key="7">
    <source>
        <dbReference type="ARBA" id="ARBA00022741"/>
    </source>
</evidence>
<dbReference type="InterPro" id="IPR017665">
    <property type="entry name" value="Guanylate_kinase"/>
</dbReference>
<evidence type="ECO:0000256" key="11">
    <source>
        <dbReference type="ARBA" id="ARBA00022833"/>
    </source>
</evidence>
<evidence type="ECO:0000256" key="3">
    <source>
        <dbReference type="ARBA" id="ARBA00005790"/>
    </source>
</evidence>
<evidence type="ECO:0000256" key="15">
    <source>
        <dbReference type="PROSITE-ProRule" id="PRU00146"/>
    </source>
</evidence>
<dbReference type="GO" id="GO:0005634">
    <property type="term" value="C:nucleus"/>
    <property type="evidence" value="ECO:0007669"/>
    <property type="project" value="UniProtKB-SubCell"/>
</dbReference>
<dbReference type="InterPro" id="IPR003347">
    <property type="entry name" value="JmjC_dom"/>
</dbReference>
<keyword evidence="8 15" id="KW-0863">Zinc-finger</keyword>
<feature type="compositionally biased region" description="Low complexity" evidence="16">
    <location>
        <begin position="357"/>
        <end position="370"/>
    </location>
</feature>
<dbReference type="OrthoDB" id="10261072at2759"/>
<dbReference type="PANTHER" id="PTHR23117:SF13">
    <property type="entry name" value="GUANYLATE KINASE"/>
    <property type="match status" value="1"/>
</dbReference>
<dbReference type="Pfam" id="PF00625">
    <property type="entry name" value="Guanylate_kin"/>
    <property type="match status" value="1"/>
</dbReference>
<dbReference type="InterPro" id="IPR001965">
    <property type="entry name" value="Znf_PHD"/>
</dbReference>
<gene>
    <name evidence="21" type="ORF">PROFUN_02418</name>
</gene>
<keyword evidence="22" id="KW-1185">Reference proteome</keyword>
<dbReference type="Pfam" id="PF00692">
    <property type="entry name" value="dUTPase"/>
    <property type="match status" value="1"/>
</dbReference>
<dbReference type="GO" id="GO:0004385">
    <property type="term" value="F:GMP kinase activity"/>
    <property type="evidence" value="ECO:0007669"/>
    <property type="project" value="UniProtKB-EC"/>
</dbReference>
<evidence type="ECO:0000256" key="9">
    <source>
        <dbReference type="ARBA" id="ARBA00022777"/>
    </source>
</evidence>
<dbReference type="Gene3D" id="3.40.50.300">
    <property type="entry name" value="P-loop containing nucleotide triphosphate hydrolases"/>
    <property type="match status" value="1"/>
</dbReference>
<dbReference type="PROSITE" id="PS50052">
    <property type="entry name" value="GUANYLATE_KINASE_2"/>
    <property type="match status" value="1"/>
</dbReference>
<dbReference type="SUPFAM" id="SSF57850">
    <property type="entry name" value="RING/U-box"/>
    <property type="match status" value="1"/>
</dbReference>
<dbReference type="SMART" id="SM00072">
    <property type="entry name" value="GuKc"/>
    <property type="match status" value="1"/>
</dbReference>
<dbReference type="InterPro" id="IPR033704">
    <property type="entry name" value="dUTPase_trimeric"/>
</dbReference>
<dbReference type="SMART" id="SM00249">
    <property type="entry name" value="PHD"/>
    <property type="match status" value="1"/>
</dbReference>
<dbReference type="SUPFAM" id="SSF57903">
    <property type="entry name" value="FYVE/PHD zinc finger"/>
    <property type="match status" value="1"/>
</dbReference>
<dbReference type="NCBIfam" id="TIGR03263">
    <property type="entry name" value="guanyl_kin"/>
    <property type="match status" value="1"/>
</dbReference>
<dbReference type="Gene3D" id="2.70.40.10">
    <property type="match status" value="1"/>
</dbReference>
<feature type="chain" id="PRO_5015175065" description="guanylate kinase" evidence="17">
    <location>
        <begin position="30"/>
        <end position="1240"/>
    </location>
</feature>
<dbReference type="PROSITE" id="PS00856">
    <property type="entry name" value="GUANYLATE_KINASE_1"/>
    <property type="match status" value="1"/>
</dbReference>
<comment type="pathway">
    <text evidence="2">Pyrimidine metabolism; dUMP biosynthesis; dUMP from dCTP (dUTP route): step 2/2.</text>
</comment>
<dbReference type="InterPro" id="IPR029054">
    <property type="entry name" value="dUTPase-like"/>
</dbReference>
<evidence type="ECO:0000256" key="1">
    <source>
        <dbReference type="ARBA" id="ARBA00004123"/>
    </source>
</evidence>
<dbReference type="SUPFAM" id="SSF51197">
    <property type="entry name" value="Clavaminate synthase-like"/>
    <property type="match status" value="1"/>
</dbReference>
<dbReference type="EMBL" id="MDYQ01000018">
    <property type="protein sequence ID" value="PRP87718.1"/>
    <property type="molecule type" value="Genomic_DNA"/>
</dbReference>
<dbReference type="CDD" id="cd07557">
    <property type="entry name" value="trimeric_dUTPase"/>
    <property type="match status" value="1"/>
</dbReference>
<dbReference type="PROSITE" id="PS01359">
    <property type="entry name" value="ZF_PHD_1"/>
    <property type="match status" value="1"/>
</dbReference>
<dbReference type="PANTHER" id="PTHR23117">
    <property type="entry name" value="GUANYLATE KINASE-RELATED"/>
    <property type="match status" value="1"/>
</dbReference>
<dbReference type="GO" id="GO:0004170">
    <property type="term" value="F:dUTP diphosphatase activity"/>
    <property type="evidence" value="ECO:0007669"/>
    <property type="project" value="InterPro"/>
</dbReference>
<keyword evidence="11" id="KW-0862">Zinc</keyword>
<dbReference type="CDD" id="cd00071">
    <property type="entry name" value="GMPK"/>
    <property type="match status" value="1"/>
</dbReference>
<keyword evidence="7" id="KW-0547">Nucleotide-binding</keyword>
<organism evidence="21 22">
    <name type="scientific">Planoprotostelium fungivorum</name>
    <dbReference type="NCBI Taxonomy" id="1890364"/>
    <lineage>
        <taxon>Eukaryota</taxon>
        <taxon>Amoebozoa</taxon>
        <taxon>Evosea</taxon>
        <taxon>Variosea</taxon>
        <taxon>Cavosteliida</taxon>
        <taxon>Cavosteliaceae</taxon>
        <taxon>Planoprotostelium</taxon>
    </lineage>
</organism>
<dbReference type="InterPro" id="IPR008181">
    <property type="entry name" value="dUTPase"/>
</dbReference>
<evidence type="ECO:0000256" key="8">
    <source>
        <dbReference type="ARBA" id="ARBA00022771"/>
    </source>
</evidence>
<feature type="domain" description="JmjC" evidence="20">
    <location>
        <begin position="552"/>
        <end position="712"/>
    </location>
</feature>
<proteinExistence type="inferred from homology"/>
<protein>
    <recommendedName>
        <fullName evidence="4">guanylate kinase</fullName>
        <ecNumber evidence="4">2.7.4.8</ecNumber>
    </recommendedName>
</protein>
<evidence type="ECO:0000256" key="5">
    <source>
        <dbReference type="ARBA" id="ARBA00022679"/>
    </source>
</evidence>
<dbReference type="InterPro" id="IPR020590">
    <property type="entry name" value="Guanylate_kinase_CS"/>
</dbReference>
<evidence type="ECO:0000259" key="20">
    <source>
        <dbReference type="PROSITE" id="PS51184"/>
    </source>
</evidence>
<dbReference type="GO" id="GO:0005524">
    <property type="term" value="F:ATP binding"/>
    <property type="evidence" value="ECO:0007669"/>
    <property type="project" value="UniProtKB-KW"/>
</dbReference>
<keyword evidence="10" id="KW-0378">Hydrolase</keyword>
<dbReference type="GO" id="GO:0005829">
    <property type="term" value="C:cytosol"/>
    <property type="evidence" value="ECO:0007669"/>
    <property type="project" value="TreeGrafter"/>
</dbReference>
<reference evidence="21 22" key="1">
    <citation type="journal article" date="2018" name="Genome Biol. Evol.">
        <title>Multiple Roots of Fruiting Body Formation in Amoebozoa.</title>
        <authorList>
            <person name="Hillmann F."/>
            <person name="Forbes G."/>
            <person name="Novohradska S."/>
            <person name="Ferling I."/>
            <person name="Riege K."/>
            <person name="Groth M."/>
            <person name="Westermann M."/>
            <person name="Marz M."/>
            <person name="Spaller T."/>
            <person name="Winckler T."/>
            <person name="Schaap P."/>
            <person name="Glockner G."/>
        </authorList>
    </citation>
    <scope>NUCLEOTIDE SEQUENCE [LARGE SCALE GENOMIC DNA]</scope>
    <source>
        <strain evidence="21 22">Jena</strain>
    </source>
</reference>
<comment type="caution">
    <text evidence="21">The sequence shown here is derived from an EMBL/GenBank/DDBJ whole genome shotgun (WGS) entry which is preliminary data.</text>
</comment>
<keyword evidence="5" id="KW-0808">Transferase</keyword>
<evidence type="ECO:0000256" key="12">
    <source>
        <dbReference type="ARBA" id="ARBA00022840"/>
    </source>
</evidence>
<evidence type="ECO:0000256" key="13">
    <source>
        <dbReference type="ARBA" id="ARBA00023080"/>
    </source>
</evidence>
<dbReference type="InterPro" id="IPR036157">
    <property type="entry name" value="dUTPase-like_sf"/>
</dbReference>
<dbReference type="NCBIfam" id="TIGR00576">
    <property type="entry name" value="dut"/>
    <property type="match status" value="1"/>
</dbReference>
<evidence type="ECO:0000256" key="17">
    <source>
        <dbReference type="SAM" id="SignalP"/>
    </source>
</evidence>
<evidence type="ECO:0000256" key="6">
    <source>
        <dbReference type="ARBA" id="ARBA00022723"/>
    </source>
</evidence>
<dbReference type="GO" id="GO:0006226">
    <property type="term" value="P:dUMP biosynthetic process"/>
    <property type="evidence" value="ECO:0007669"/>
    <property type="project" value="UniProtKB-UniPathway"/>
</dbReference>
<feature type="signal peptide" evidence="17">
    <location>
        <begin position="1"/>
        <end position="29"/>
    </location>
</feature>
<comment type="subcellular location">
    <subcellularLocation>
        <location evidence="1">Nucleus</location>
    </subcellularLocation>
</comment>
<feature type="compositionally biased region" description="Low complexity" evidence="16">
    <location>
        <begin position="322"/>
        <end position="334"/>
    </location>
</feature>
<dbReference type="InterPro" id="IPR019786">
    <property type="entry name" value="Zinc_finger_PHD-type_CS"/>
</dbReference>
<sequence>MCFTEQSWLNSVLFLGLELGVEFGAVAEGHEVRSMMGHFEVANRMGFNVPAHMEIPTQQTSSPNQVLSADLAPKRSDLNRYMISFISGHSKRANFTTIYNRSIMTRTCCGEPGPLKVKRLSPDAILPVRASALAAGYDLSAAHDHVIEPHGKTIVKTDLAIAVPEGTYGRIACRSSLAWKNHLDVGAGVIDADYRGNVGVVLFNHSNVPFQVVKGERIAQLVLERIHTPQVLEVEELDETDHSEHLHLEGIDPHSLTSFLLLSHIQPVARDACRAEGGTNLLNSSSAEQYDDQPFRRDKGTNNKAQVGAGNYGYPTQGHKVSSPTNSQQQQNPQAMKPSGIGSTNPPGGNGGGQMGGNQYQHYGYNAQQGAPGLNKNPTPPINPTMPGMPAAPAPLTEANGGISKPQPASYTQVGILEGATAALKLIAREKRGELKTGMLSVKDGSSGSVFGDTEVPFLLSQEVYNIDNKLPWSIVWKPESLSKSQPDIYIKDQKNNINMKKSITEIRAHLNKTLAKDEELDIWTAPDIPLLHNYSCVCSTKNKNCLGCSPFYKSSQCITDEVRSGGSLDMLRYEDEKNEVFVGHLTMNNSFSPQKRETHAFDTINTMYYSDDPDAYMIWGFIPPYDVLHLTEDDSLGVQLFDQRTFVDPSFLEQKAKVIYGIQKPGQTVVIPANWIYFTVRVGKGMSLSGSWNILRPKNLPDARRSVEMNRSVGIYRPFNLGSIVLNSMTAKFQEMNYGNNVDADREKQATADFLFRGLPILKVQVLEELLDERINLSTLAIIAYDAVAEQHRNGGIVYKGIAAHEVAQIRSQGAPAPEGNMSEREDEPHSCALCKYVLFNTRRSCTTCKSLDFCEVCFPVASQMHPHRFQLFRRYTLDHLIDLIDSIKSFIKDYEPEEVYKDPAPPSSDKFTSRKRPHAEVAAVVEQVKQNTHILGEKKDPVSAMPGQQPLPPGRDSYDSEEVIDCVCANNKDLGFMISCEKCLAWLHGKCVGISKRNEPAEYFCPRCTKKMAANAVSQRLVPGCQKGEGINALRITLQHDQEVVSQNAVNTHRPVVVVGPSGVGKGTLINRLMGDYPNNFGFSVSHTTRKPRPGEREGIEYHFTTVDVIQKEIEAGQFVEHANVHGNYYGTSKAAVQRVKESGKTCILDIDVQGAQQVKQSDLNARFLFISPPSYETLEARLRGRGTETEEAITKRLAGAKRELNFLESSPSFFDSVIVNDNLEKAYQDFKTFFGLN</sequence>
<dbReference type="GO" id="GO:0008270">
    <property type="term" value="F:zinc ion binding"/>
    <property type="evidence" value="ECO:0007669"/>
    <property type="project" value="UniProtKB-KW"/>
</dbReference>
<feature type="domain" description="PHD-type" evidence="18">
    <location>
        <begin position="965"/>
        <end position="1013"/>
    </location>
</feature>
<keyword evidence="17" id="KW-0732">Signal</keyword>
<keyword evidence="13" id="KW-0546">Nucleotide metabolism</keyword>
<keyword evidence="12" id="KW-0067">ATP-binding</keyword>
<name>A0A2P6NV21_9EUKA</name>
<accession>A0A2P6NV21</accession>
<dbReference type="InterPro" id="IPR011011">
    <property type="entry name" value="Znf_FYVE_PHD"/>
</dbReference>
<dbReference type="FunFam" id="3.40.50.300:FF:000776">
    <property type="entry name" value="Guanylate kinase 2"/>
    <property type="match status" value="1"/>
</dbReference>
<evidence type="ECO:0000313" key="21">
    <source>
        <dbReference type="EMBL" id="PRP87718.1"/>
    </source>
</evidence>
<feature type="region of interest" description="Disordered" evidence="16">
    <location>
        <begin position="279"/>
        <end position="378"/>
    </location>
</feature>
<dbReference type="EC" id="2.7.4.8" evidence="4"/>
<feature type="domain" description="Guanylate kinase-like" evidence="19">
    <location>
        <begin position="1055"/>
        <end position="1238"/>
    </location>
</feature>
<comment type="similarity">
    <text evidence="3">Belongs to the guanylate kinase family.</text>
</comment>
<dbReference type="InterPro" id="IPR019787">
    <property type="entry name" value="Znf_PHD-finger"/>
</dbReference>
<dbReference type="STRING" id="1890364.A0A2P6NV21"/>
<dbReference type="GO" id="GO:0046081">
    <property type="term" value="P:dUTP catabolic process"/>
    <property type="evidence" value="ECO:0007669"/>
    <property type="project" value="InterPro"/>
</dbReference>
<evidence type="ECO:0000256" key="2">
    <source>
        <dbReference type="ARBA" id="ARBA00005142"/>
    </source>
</evidence>
<keyword evidence="6" id="KW-0479">Metal-binding</keyword>
<dbReference type="Pfam" id="PF20826">
    <property type="entry name" value="PHD_5"/>
    <property type="match status" value="1"/>
</dbReference>
<dbReference type="PROSITE" id="PS50016">
    <property type="entry name" value="ZF_PHD_2"/>
    <property type="match status" value="1"/>
</dbReference>
<dbReference type="GO" id="GO:0000287">
    <property type="term" value="F:magnesium ion binding"/>
    <property type="evidence" value="ECO:0007669"/>
    <property type="project" value="InterPro"/>
</dbReference>
<evidence type="ECO:0000256" key="10">
    <source>
        <dbReference type="ARBA" id="ARBA00022801"/>
    </source>
</evidence>
<dbReference type="SUPFAM" id="SSF51283">
    <property type="entry name" value="dUTPase-like"/>
    <property type="match status" value="1"/>
</dbReference>
<dbReference type="InterPro" id="IPR013083">
    <property type="entry name" value="Znf_RING/FYVE/PHD"/>
</dbReference>
<dbReference type="InterPro" id="IPR027417">
    <property type="entry name" value="P-loop_NTPase"/>
</dbReference>
<evidence type="ECO:0000256" key="4">
    <source>
        <dbReference type="ARBA" id="ARBA00012961"/>
    </source>
</evidence>
<dbReference type="SUPFAM" id="SSF52540">
    <property type="entry name" value="P-loop containing nucleoside triphosphate hydrolases"/>
    <property type="match status" value="1"/>
</dbReference>
<dbReference type="Gene3D" id="3.30.40.10">
    <property type="entry name" value="Zinc/RING finger domain, C3HC4 (zinc finger)"/>
    <property type="match status" value="1"/>
</dbReference>